<evidence type="ECO:0000313" key="2">
    <source>
        <dbReference type="Proteomes" id="UP000789396"/>
    </source>
</evidence>
<organism evidence="1 2">
    <name type="scientific">Racocetra fulgida</name>
    <dbReference type="NCBI Taxonomy" id="60492"/>
    <lineage>
        <taxon>Eukaryota</taxon>
        <taxon>Fungi</taxon>
        <taxon>Fungi incertae sedis</taxon>
        <taxon>Mucoromycota</taxon>
        <taxon>Glomeromycotina</taxon>
        <taxon>Glomeromycetes</taxon>
        <taxon>Diversisporales</taxon>
        <taxon>Gigasporaceae</taxon>
        <taxon>Racocetra</taxon>
    </lineage>
</organism>
<evidence type="ECO:0000313" key="1">
    <source>
        <dbReference type="EMBL" id="CAG8802995.1"/>
    </source>
</evidence>
<keyword evidence="2" id="KW-1185">Reference proteome</keyword>
<name>A0A9N9P9F1_9GLOM</name>
<reference evidence="1" key="1">
    <citation type="submission" date="2021-06" db="EMBL/GenBank/DDBJ databases">
        <authorList>
            <person name="Kallberg Y."/>
            <person name="Tangrot J."/>
            <person name="Rosling A."/>
        </authorList>
    </citation>
    <scope>NUCLEOTIDE SEQUENCE</scope>
    <source>
        <strain evidence="1">IN212</strain>
    </source>
</reference>
<comment type="caution">
    <text evidence="1">The sequence shown here is derived from an EMBL/GenBank/DDBJ whole genome shotgun (WGS) entry which is preliminary data.</text>
</comment>
<accession>A0A9N9P9F1</accession>
<gene>
    <name evidence="1" type="ORF">RFULGI_LOCUS17932</name>
</gene>
<proteinExistence type="predicted"/>
<protein>
    <submittedName>
        <fullName evidence="1">7777_t:CDS:1</fullName>
    </submittedName>
</protein>
<dbReference type="Proteomes" id="UP000789396">
    <property type="component" value="Unassembled WGS sequence"/>
</dbReference>
<dbReference type="OrthoDB" id="2476949at2759"/>
<dbReference type="EMBL" id="CAJVPZ010074335">
    <property type="protein sequence ID" value="CAG8802995.1"/>
    <property type="molecule type" value="Genomic_DNA"/>
</dbReference>
<dbReference type="AlphaFoldDB" id="A0A9N9P9F1"/>
<feature type="non-terminal residue" evidence="1">
    <location>
        <position position="54"/>
    </location>
</feature>
<feature type="non-terminal residue" evidence="1">
    <location>
        <position position="1"/>
    </location>
</feature>
<sequence length="54" mass="6442">TLCNDTNETVEQKHKDIIQCDFGQFIRRINFIIEFKGKCDNEISECTTEIIFHY</sequence>